<protein>
    <submittedName>
        <fullName evidence="4">Alpha/beta hydrolase fold-3</fullName>
    </submittedName>
</protein>
<evidence type="ECO:0000313" key="5">
    <source>
        <dbReference type="Proteomes" id="UP001147752"/>
    </source>
</evidence>
<dbReference type="InterPro" id="IPR050300">
    <property type="entry name" value="GDXG_lipolytic_enzyme"/>
</dbReference>
<organism evidence="4 5">
    <name type="scientific">Penicillium concentricum</name>
    <dbReference type="NCBI Taxonomy" id="293559"/>
    <lineage>
        <taxon>Eukaryota</taxon>
        <taxon>Fungi</taxon>
        <taxon>Dikarya</taxon>
        <taxon>Ascomycota</taxon>
        <taxon>Pezizomycotina</taxon>
        <taxon>Eurotiomycetes</taxon>
        <taxon>Eurotiomycetidae</taxon>
        <taxon>Eurotiales</taxon>
        <taxon>Aspergillaceae</taxon>
        <taxon>Penicillium</taxon>
    </lineage>
</organism>
<dbReference type="OrthoDB" id="408631at2759"/>
<reference evidence="4" key="1">
    <citation type="submission" date="2022-12" db="EMBL/GenBank/DDBJ databases">
        <authorList>
            <person name="Petersen C."/>
        </authorList>
    </citation>
    <scope>NUCLEOTIDE SEQUENCE</scope>
    <source>
        <strain evidence="4">IBT 3081</strain>
    </source>
</reference>
<evidence type="ECO:0000313" key="4">
    <source>
        <dbReference type="EMBL" id="KAJ5356871.1"/>
    </source>
</evidence>
<dbReference type="PANTHER" id="PTHR48081">
    <property type="entry name" value="AB HYDROLASE SUPERFAMILY PROTEIN C4A8.06C"/>
    <property type="match status" value="1"/>
</dbReference>
<dbReference type="GO" id="GO:0072330">
    <property type="term" value="P:monocarboxylic acid biosynthetic process"/>
    <property type="evidence" value="ECO:0007669"/>
    <property type="project" value="UniProtKB-ARBA"/>
</dbReference>
<keyword evidence="5" id="KW-1185">Reference proteome</keyword>
<dbReference type="GeneID" id="81468386"/>
<dbReference type="Proteomes" id="UP001147752">
    <property type="component" value="Unassembled WGS sequence"/>
</dbReference>
<name>A0A9W9RB12_9EURO</name>
<keyword evidence="1 4" id="KW-0378">Hydrolase</keyword>
<dbReference type="SUPFAM" id="SSF53474">
    <property type="entry name" value="alpha/beta-Hydrolases"/>
    <property type="match status" value="1"/>
</dbReference>
<evidence type="ECO:0000256" key="2">
    <source>
        <dbReference type="SAM" id="MobiDB-lite"/>
    </source>
</evidence>
<dbReference type="Pfam" id="PF07859">
    <property type="entry name" value="Abhydrolase_3"/>
    <property type="match status" value="1"/>
</dbReference>
<proteinExistence type="predicted"/>
<dbReference type="GO" id="GO:0016787">
    <property type="term" value="F:hydrolase activity"/>
    <property type="evidence" value="ECO:0007669"/>
    <property type="project" value="UniProtKB-KW"/>
</dbReference>
<dbReference type="InterPro" id="IPR029058">
    <property type="entry name" value="AB_hydrolase_fold"/>
</dbReference>
<dbReference type="RefSeq" id="XP_056575018.1">
    <property type="nucleotide sequence ID" value="XM_056729203.1"/>
</dbReference>
<feature type="region of interest" description="Disordered" evidence="2">
    <location>
        <begin position="330"/>
        <end position="360"/>
    </location>
</feature>
<dbReference type="Gene3D" id="3.40.50.1820">
    <property type="entry name" value="alpha/beta hydrolase"/>
    <property type="match status" value="1"/>
</dbReference>
<feature type="region of interest" description="Disordered" evidence="2">
    <location>
        <begin position="262"/>
        <end position="283"/>
    </location>
</feature>
<sequence>MADFTEYGTPSAEWVALEPTLPELPKDLSVGQLKALLNKGREATAAQDMIDGLGVGVQLHDHTITARDGTPLEARTYRPASIPISERLPVYIHLHGGGFLFGTLSSEDAICSRIVTSRVQKGTPFVVLNINYRHTPEYPYPTAWNDVEDAFIWLHENISEIGGISEQVVVGGISAGAWLTASLALAQLRGEDKRLAACPKIAGQVLMIPCVVQWDHYAPRLEMLKSPDLSSYVQCANAPVLPVTRMQLFTELLGLVDTKDAAGDRRMSPGNATAEEVKDLPPTTFGIAGNDPLRDEGLFYGQHLAANGIPTNVHVFPGVPHGFRRYKDLPDSKSVVRNPNPTLRNAPSASASTNGASSTPDALESDLLVKISASCALEDLQENLLSSLHRLGWTDKVTTLATELLRAGRCETFDDVMAAVLASAEGRTHPALGAKIANGENTNGTKETNGIKKGKAKDHPYDPLKYIEEIDIRIPETVVDEGVRGLKDIIREVADLEGERA</sequence>
<dbReference type="GO" id="GO:0017000">
    <property type="term" value="P:antibiotic biosynthetic process"/>
    <property type="evidence" value="ECO:0007669"/>
    <property type="project" value="UniProtKB-ARBA"/>
</dbReference>
<evidence type="ECO:0000259" key="3">
    <source>
        <dbReference type="Pfam" id="PF07859"/>
    </source>
</evidence>
<feature type="region of interest" description="Disordered" evidence="2">
    <location>
        <begin position="434"/>
        <end position="457"/>
    </location>
</feature>
<feature type="compositionally biased region" description="Low complexity" evidence="2">
    <location>
        <begin position="345"/>
        <end position="360"/>
    </location>
</feature>
<evidence type="ECO:0000256" key="1">
    <source>
        <dbReference type="ARBA" id="ARBA00022801"/>
    </source>
</evidence>
<gene>
    <name evidence="4" type="ORF">N7517_011480</name>
</gene>
<reference evidence="4" key="2">
    <citation type="journal article" date="2023" name="IMA Fungus">
        <title>Comparative genomic study of the Penicillium genus elucidates a diverse pangenome and 15 lateral gene transfer events.</title>
        <authorList>
            <person name="Petersen C."/>
            <person name="Sorensen T."/>
            <person name="Nielsen M.R."/>
            <person name="Sondergaard T.E."/>
            <person name="Sorensen J.L."/>
            <person name="Fitzpatrick D.A."/>
            <person name="Frisvad J.C."/>
            <person name="Nielsen K.L."/>
        </authorList>
    </citation>
    <scope>NUCLEOTIDE SEQUENCE</scope>
    <source>
        <strain evidence="4">IBT 3081</strain>
    </source>
</reference>
<feature type="compositionally biased region" description="Low complexity" evidence="2">
    <location>
        <begin position="438"/>
        <end position="448"/>
    </location>
</feature>
<dbReference type="AlphaFoldDB" id="A0A9W9RB12"/>
<dbReference type="InterPro" id="IPR013094">
    <property type="entry name" value="AB_hydrolase_3"/>
</dbReference>
<comment type="caution">
    <text evidence="4">The sequence shown here is derived from an EMBL/GenBank/DDBJ whole genome shotgun (WGS) entry which is preliminary data.</text>
</comment>
<feature type="domain" description="Alpha/beta hydrolase fold-3" evidence="3">
    <location>
        <begin position="92"/>
        <end position="323"/>
    </location>
</feature>
<accession>A0A9W9RB12</accession>
<dbReference type="EMBL" id="JAPZBT010000006">
    <property type="protein sequence ID" value="KAJ5356871.1"/>
    <property type="molecule type" value="Genomic_DNA"/>
</dbReference>
<dbReference type="PANTHER" id="PTHR48081:SF8">
    <property type="entry name" value="ALPHA_BETA HYDROLASE FOLD-3 DOMAIN-CONTAINING PROTEIN-RELATED"/>
    <property type="match status" value="1"/>
</dbReference>